<keyword evidence="1" id="KW-0677">Repeat</keyword>
<keyword evidence="5" id="KW-1185">Reference proteome</keyword>
<dbReference type="PROSITE" id="PS51903">
    <property type="entry name" value="CLP_R"/>
    <property type="match status" value="1"/>
</dbReference>
<dbReference type="Gene3D" id="3.40.50.300">
    <property type="entry name" value="P-loop containing nucleotide triphosphate hydrolases"/>
    <property type="match status" value="1"/>
</dbReference>
<evidence type="ECO:0000256" key="2">
    <source>
        <dbReference type="SAM" id="MobiDB-lite"/>
    </source>
</evidence>
<dbReference type="Gene3D" id="1.10.1780.10">
    <property type="entry name" value="Clp, N-terminal domain"/>
    <property type="match status" value="1"/>
</dbReference>
<feature type="compositionally biased region" description="Basic and acidic residues" evidence="2">
    <location>
        <begin position="476"/>
        <end position="487"/>
    </location>
</feature>
<dbReference type="AlphaFoldDB" id="A0AAD8T3G5"/>
<feature type="region of interest" description="Disordered" evidence="2">
    <location>
        <begin position="369"/>
        <end position="392"/>
    </location>
</feature>
<dbReference type="PANTHER" id="PTHR43572:SF76">
    <property type="entry name" value="CLP R DOMAIN-CONTAINING PROTEIN"/>
    <property type="match status" value="1"/>
</dbReference>
<evidence type="ECO:0000256" key="1">
    <source>
        <dbReference type="PROSITE-ProRule" id="PRU01251"/>
    </source>
</evidence>
<comment type="caution">
    <text evidence="4">The sequence shown here is derived from an EMBL/GenBank/DDBJ whole genome shotgun (WGS) entry which is preliminary data.</text>
</comment>
<dbReference type="InterPro" id="IPR004176">
    <property type="entry name" value="Clp_R_N"/>
</dbReference>
<dbReference type="SUPFAM" id="SSF52540">
    <property type="entry name" value="P-loop containing nucleoside triphosphate hydrolases"/>
    <property type="match status" value="1"/>
</dbReference>
<proteinExistence type="predicted"/>
<dbReference type="InterPro" id="IPR036628">
    <property type="entry name" value="Clp_N_dom_sf"/>
</dbReference>
<name>A0AAD8T3G5_LOLMU</name>
<evidence type="ECO:0000259" key="3">
    <source>
        <dbReference type="PROSITE" id="PS51903"/>
    </source>
</evidence>
<dbReference type="InterPro" id="IPR027417">
    <property type="entry name" value="P-loop_NTPase"/>
</dbReference>
<sequence length="531" mass="56795">MRVTVREEAMGEEAAGVVQQAVCLARSRGHAQVTPLHIASAMLSVSAAGVLRAACLRSQSHLLQLNELDLCLDVALDRLAYAPIHMPRGNDGGWHVGPVPSNAFVAALKRALAHGRRRGDVDGGKVELKDLAVSVLDDPTVDRVVSTAGFSSSQLGAVISSEESCRASCGITTLPARVSIKIRAGQPSIQTVPELHWSVVADVPSRSGNQASQPNSGATRTGFFDGAELGGTAAILPPWLRRYQDIIPTGATIAGTRILPVDAVRRRAKFTELTAQNMKILCDALELRCPRHGDIVPGISSTVLLCRSGLTRRMSLRKQQPTSSSSSPTTTWLLFRGRDAGGKTAIALELAKLIFGSYGKFTAVQAASSDKPTHNGKLTLKRQRSPGDGNGDYAGPRLFKAIRENPHRVILIEGVDRLDHDSEMRIKDAIVAGTLSGCNGDVVGLEDAIVVLCSDVLESGSMVSSPPVKPRSRNNVQDREEGSDMGKKVRSRRRRLSLDLNVCADGEEEEEGVPAEDSAILDVVDGVFHFH</sequence>
<feature type="domain" description="Clp R" evidence="3">
    <location>
        <begin position="7"/>
        <end position="168"/>
    </location>
</feature>
<dbReference type="InterPro" id="IPR051650">
    <property type="entry name" value="SL_signaling_regulator"/>
</dbReference>
<dbReference type="PANTHER" id="PTHR43572">
    <property type="entry name" value="CHAPERONE PROTEIN CLPD, CHLOROPLASTIC"/>
    <property type="match status" value="1"/>
</dbReference>
<protein>
    <recommendedName>
        <fullName evidence="3">Clp R domain-containing protein</fullName>
    </recommendedName>
</protein>
<feature type="region of interest" description="Disordered" evidence="2">
    <location>
        <begin position="460"/>
        <end position="490"/>
    </location>
</feature>
<gene>
    <name evidence="4" type="ORF">QYE76_057367</name>
</gene>
<evidence type="ECO:0000313" key="5">
    <source>
        <dbReference type="Proteomes" id="UP001231189"/>
    </source>
</evidence>
<reference evidence="4" key="1">
    <citation type="submission" date="2023-07" db="EMBL/GenBank/DDBJ databases">
        <title>A chromosome-level genome assembly of Lolium multiflorum.</title>
        <authorList>
            <person name="Chen Y."/>
            <person name="Copetti D."/>
            <person name="Kolliker R."/>
            <person name="Studer B."/>
        </authorList>
    </citation>
    <scope>NUCLEOTIDE SEQUENCE</scope>
    <source>
        <strain evidence="4">02402/16</strain>
        <tissue evidence="4">Leaf</tissue>
    </source>
</reference>
<evidence type="ECO:0000313" key="4">
    <source>
        <dbReference type="EMBL" id="KAK1669208.1"/>
    </source>
</evidence>
<organism evidence="4 5">
    <name type="scientific">Lolium multiflorum</name>
    <name type="common">Italian ryegrass</name>
    <name type="synonym">Lolium perenne subsp. multiflorum</name>
    <dbReference type="NCBI Taxonomy" id="4521"/>
    <lineage>
        <taxon>Eukaryota</taxon>
        <taxon>Viridiplantae</taxon>
        <taxon>Streptophyta</taxon>
        <taxon>Embryophyta</taxon>
        <taxon>Tracheophyta</taxon>
        <taxon>Spermatophyta</taxon>
        <taxon>Magnoliopsida</taxon>
        <taxon>Liliopsida</taxon>
        <taxon>Poales</taxon>
        <taxon>Poaceae</taxon>
        <taxon>BOP clade</taxon>
        <taxon>Pooideae</taxon>
        <taxon>Poodae</taxon>
        <taxon>Poeae</taxon>
        <taxon>Poeae Chloroplast Group 2 (Poeae type)</taxon>
        <taxon>Loliodinae</taxon>
        <taxon>Loliinae</taxon>
        <taxon>Lolium</taxon>
    </lineage>
</organism>
<dbReference type="EMBL" id="JAUUTY010000003">
    <property type="protein sequence ID" value="KAK1669208.1"/>
    <property type="molecule type" value="Genomic_DNA"/>
</dbReference>
<accession>A0AAD8T3G5</accession>
<dbReference type="Proteomes" id="UP001231189">
    <property type="component" value="Unassembled WGS sequence"/>
</dbReference>
<dbReference type="SUPFAM" id="SSF81923">
    <property type="entry name" value="Double Clp-N motif"/>
    <property type="match status" value="1"/>
</dbReference>